<dbReference type="AlphaFoldDB" id="A0A1I2WCM1"/>
<evidence type="ECO:0000256" key="1">
    <source>
        <dbReference type="SAM" id="MobiDB-lite"/>
    </source>
</evidence>
<feature type="region of interest" description="Disordered" evidence="1">
    <location>
        <begin position="21"/>
        <end position="51"/>
    </location>
</feature>
<dbReference type="STRING" id="582675.SAMN05192565_12069"/>
<proteinExistence type="predicted"/>
<dbReference type="RefSeq" id="WP_091973935.1">
    <property type="nucleotide sequence ID" value="NZ_FOPM01000020.1"/>
</dbReference>
<keyword evidence="2" id="KW-0732">Signal</keyword>
<feature type="compositionally biased region" description="Polar residues" evidence="1">
    <location>
        <begin position="92"/>
        <end position="103"/>
    </location>
</feature>
<evidence type="ECO:0000313" key="4">
    <source>
        <dbReference type="Proteomes" id="UP000199229"/>
    </source>
</evidence>
<reference evidence="4" key="1">
    <citation type="submission" date="2016-10" db="EMBL/GenBank/DDBJ databases">
        <authorList>
            <person name="Varghese N."/>
            <person name="Submissions S."/>
        </authorList>
    </citation>
    <scope>NUCLEOTIDE SEQUENCE [LARGE SCALE GENOMIC DNA]</scope>
    <source>
        <strain evidence="4">Gh-105</strain>
    </source>
</reference>
<evidence type="ECO:0000256" key="2">
    <source>
        <dbReference type="SAM" id="SignalP"/>
    </source>
</evidence>
<accession>A0A1I2WCM1</accession>
<dbReference type="Proteomes" id="UP000199229">
    <property type="component" value="Unassembled WGS sequence"/>
</dbReference>
<keyword evidence="4" id="KW-1185">Reference proteome</keyword>
<protein>
    <submittedName>
        <fullName evidence="3">Uncharacterized protein</fullName>
    </submittedName>
</protein>
<feature type="chain" id="PRO_5011589434" evidence="2">
    <location>
        <begin position="21"/>
        <end position="110"/>
    </location>
</feature>
<feature type="signal peptide" evidence="2">
    <location>
        <begin position="1"/>
        <end position="20"/>
    </location>
</feature>
<organism evidence="3 4">
    <name type="scientific">Methylobacterium gossipiicola</name>
    <dbReference type="NCBI Taxonomy" id="582675"/>
    <lineage>
        <taxon>Bacteria</taxon>
        <taxon>Pseudomonadati</taxon>
        <taxon>Pseudomonadota</taxon>
        <taxon>Alphaproteobacteria</taxon>
        <taxon>Hyphomicrobiales</taxon>
        <taxon>Methylobacteriaceae</taxon>
        <taxon>Methylobacterium</taxon>
    </lineage>
</organism>
<dbReference type="EMBL" id="FOPM01000020">
    <property type="protein sequence ID" value="SFG97271.1"/>
    <property type="molecule type" value="Genomic_DNA"/>
</dbReference>
<sequence>MRSVITAAAALLLTVGGALAQSPSGNVGQPERAVPQAGNTTRGPLDNPSVRGAYRNADTGLIDLDVTGSIARPLPSNGTAVVVDSAKGGNAELTNRNVPNLGTTSGGPEF</sequence>
<feature type="region of interest" description="Disordered" evidence="1">
    <location>
        <begin position="90"/>
        <end position="110"/>
    </location>
</feature>
<evidence type="ECO:0000313" key="3">
    <source>
        <dbReference type="EMBL" id="SFG97271.1"/>
    </source>
</evidence>
<gene>
    <name evidence="3" type="ORF">SAMN05192565_12069</name>
</gene>
<name>A0A1I2WCM1_9HYPH</name>